<evidence type="ECO:0000256" key="1">
    <source>
        <dbReference type="SAM" id="MobiDB-lite"/>
    </source>
</evidence>
<proteinExistence type="predicted"/>
<feature type="region of interest" description="Disordered" evidence="1">
    <location>
        <begin position="122"/>
        <end position="162"/>
    </location>
</feature>
<dbReference type="AlphaFoldDB" id="A0A7S1IB48"/>
<sequence length="224" mass="25412">MAHDPSHVMYYDHHAVDFDGSIDPPGYANAGYGHAVYSGGEEAQQQWSPEQMQALHQQQEHYRQHYGLAPATDMYGDGVGFIHPQYGYIIPPEMLSHPSYARYTGYPPTGYPVAPMPEEMLAQRAKSKKPVDKPSQLKPKEKPVRLPPIKPHTQLKKLQREADRIQHENLLIFERLQRVRSSGYPGGTSSKPLQRKSQPHRSASQSRSHTDGLRSQGPRQEWQA</sequence>
<gene>
    <name evidence="2" type="ORF">EGYM00392_LOCUS17843</name>
</gene>
<reference evidence="2" key="1">
    <citation type="submission" date="2021-01" db="EMBL/GenBank/DDBJ databases">
        <authorList>
            <person name="Corre E."/>
            <person name="Pelletier E."/>
            <person name="Niang G."/>
            <person name="Scheremetjew M."/>
            <person name="Finn R."/>
            <person name="Kale V."/>
            <person name="Holt S."/>
            <person name="Cochrane G."/>
            <person name="Meng A."/>
            <person name="Brown T."/>
            <person name="Cohen L."/>
        </authorList>
    </citation>
    <scope>NUCLEOTIDE SEQUENCE</scope>
    <source>
        <strain evidence="2">NIES-381</strain>
    </source>
</reference>
<protein>
    <submittedName>
        <fullName evidence="2">Uncharacterized protein</fullName>
    </submittedName>
</protein>
<name>A0A7S1IB48_9EUGL</name>
<evidence type="ECO:0000313" key="2">
    <source>
        <dbReference type="EMBL" id="CAD9006753.1"/>
    </source>
</evidence>
<dbReference type="EMBL" id="HBGA01048523">
    <property type="protein sequence ID" value="CAD9006753.1"/>
    <property type="molecule type" value="Transcribed_RNA"/>
</dbReference>
<accession>A0A7S1IB48</accession>
<organism evidence="2">
    <name type="scientific">Eutreptiella gymnastica</name>
    <dbReference type="NCBI Taxonomy" id="73025"/>
    <lineage>
        <taxon>Eukaryota</taxon>
        <taxon>Discoba</taxon>
        <taxon>Euglenozoa</taxon>
        <taxon>Euglenida</taxon>
        <taxon>Spirocuta</taxon>
        <taxon>Euglenophyceae</taxon>
        <taxon>Eutreptiales</taxon>
        <taxon>Eutreptiaceae</taxon>
        <taxon>Eutreptiella</taxon>
    </lineage>
</organism>
<feature type="region of interest" description="Disordered" evidence="1">
    <location>
        <begin position="178"/>
        <end position="224"/>
    </location>
</feature>